<evidence type="ECO:0000313" key="9">
    <source>
        <dbReference type="Proteomes" id="UP000092971"/>
    </source>
</evidence>
<keyword evidence="3" id="KW-0949">S-adenosyl-L-methionine</keyword>
<evidence type="ECO:0000256" key="4">
    <source>
        <dbReference type="ARBA" id="ARBA00022723"/>
    </source>
</evidence>
<dbReference type="SFLD" id="SFLDG01086">
    <property type="entry name" value="elongater_protein-like"/>
    <property type="match status" value="1"/>
</dbReference>
<dbReference type="EMBL" id="CP014672">
    <property type="protein sequence ID" value="ANW98528.1"/>
    <property type="molecule type" value="Genomic_DNA"/>
</dbReference>
<keyword evidence="5" id="KW-0408">Iron</keyword>
<comment type="cofactor">
    <cofactor evidence="1">
        <name>[4Fe-4S] cluster</name>
        <dbReference type="ChEBI" id="CHEBI:49883"/>
    </cofactor>
</comment>
<gene>
    <name evidence="8" type="ORF">CSTERTH_05495</name>
</gene>
<proteinExistence type="predicted"/>
<sequence length="338" mass="38488">MSRHINIPIFIPHEGCPNDCAFCNQRKISGHVRAPSEGEVRKTIDEHLKTTQEGDRCEIAFFGGSFTGLPRHRQELYLGIARQYVKEGRAEGIRLSTRPDYINEEILAFLREYPVKVIELGIQSLDEEVLQKSNRNYSPEVALSACRLVKDYGFCLGVQTMLGLPGDTLEKSINTAKRLIELKPDMARIYPTLVIRDTALEQEYIGGKYIPLSLDEAVRWCSILVPMYENAGIKVIRVGLHAEELIRENEIVAGPVHPAFGALVYSKIWLDRITETIEKTSMHNKRKLIIHVAPSDVSLVTGQNRRNVDFLKENYRFSVVKVIGDQNSRNSFEMEFRD</sequence>
<dbReference type="InterPro" id="IPR058240">
    <property type="entry name" value="rSAM_sf"/>
</dbReference>
<dbReference type="GO" id="GO:0051539">
    <property type="term" value="F:4 iron, 4 sulfur cluster binding"/>
    <property type="evidence" value="ECO:0007669"/>
    <property type="project" value="UniProtKB-KW"/>
</dbReference>
<dbReference type="Proteomes" id="UP000092971">
    <property type="component" value="Chromosome"/>
</dbReference>
<dbReference type="PANTHER" id="PTHR11135">
    <property type="entry name" value="HISTONE ACETYLTRANSFERASE-RELATED"/>
    <property type="match status" value="1"/>
</dbReference>
<dbReference type="SMART" id="SM00729">
    <property type="entry name" value="Elp3"/>
    <property type="match status" value="1"/>
</dbReference>
<accession>A0A1B1YCQ1</accession>
<dbReference type="Pfam" id="PF04055">
    <property type="entry name" value="Radical_SAM"/>
    <property type="match status" value="1"/>
</dbReference>
<evidence type="ECO:0000313" key="8">
    <source>
        <dbReference type="EMBL" id="ANW98528.1"/>
    </source>
</evidence>
<dbReference type="PANTHER" id="PTHR11135:SF0">
    <property type="entry name" value="ELONGATOR COMPLEX PROTEIN 3"/>
    <property type="match status" value="1"/>
</dbReference>
<dbReference type="GO" id="GO:0002926">
    <property type="term" value="P:tRNA wobble base 5-methoxycarbonylmethyl-2-thiouridinylation"/>
    <property type="evidence" value="ECO:0007669"/>
    <property type="project" value="TreeGrafter"/>
</dbReference>
<dbReference type="CDD" id="cd01335">
    <property type="entry name" value="Radical_SAM"/>
    <property type="match status" value="1"/>
</dbReference>
<dbReference type="OrthoDB" id="9815044at2"/>
<evidence type="ECO:0000256" key="1">
    <source>
        <dbReference type="ARBA" id="ARBA00001966"/>
    </source>
</evidence>
<keyword evidence="6" id="KW-0411">Iron-sulfur</keyword>
<protein>
    <submittedName>
        <fullName evidence="8">Radical SAM protein</fullName>
    </submittedName>
</protein>
<evidence type="ECO:0000259" key="7">
    <source>
        <dbReference type="PROSITE" id="PS51918"/>
    </source>
</evidence>
<organism evidence="8 9">
    <name type="scientific">Thermoclostridium stercorarium subsp. thermolacticum DSM 2910</name>
    <dbReference type="NCBI Taxonomy" id="1121336"/>
    <lineage>
        <taxon>Bacteria</taxon>
        <taxon>Bacillati</taxon>
        <taxon>Bacillota</taxon>
        <taxon>Clostridia</taxon>
        <taxon>Eubacteriales</taxon>
        <taxon>Oscillospiraceae</taxon>
        <taxon>Thermoclostridium</taxon>
    </lineage>
</organism>
<dbReference type="Gene3D" id="3.80.30.20">
    <property type="entry name" value="tm_1862 like domain"/>
    <property type="match status" value="1"/>
</dbReference>
<keyword evidence="4" id="KW-0479">Metal-binding</keyword>
<evidence type="ECO:0000256" key="6">
    <source>
        <dbReference type="ARBA" id="ARBA00023014"/>
    </source>
</evidence>
<name>A0A1B1YCQ1_THEST</name>
<dbReference type="GO" id="GO:0005737">
    <property type="term" value="C:cytoplasm"/>
    <property type="evidence" value="ECO:0007669"/>
    <property type="project" value="TreeGrafter"/>
</dbReference>
<dbReference type="SUPFAM" id="SSF102114">
    <property type="entry name" value="Radical SAM enzymes"/>
    <property type="match status" value="1"/>
</dbReference>
<dbReference type="PROSITE" id="PS51918">
    <property type="entry name" value="RADICAL_SAM"/>
    <property type="match status" value="1"/>
</dbReference>
<dbReference type="Pfam" id="PF16199">
    <property type="entry name" value="Radical_SAM_C"/>
    <property type="match status" value="1"/>
</dbReference>
<dbReference type="InterPro" id="IPR032432">
    <property type="entry name" value="Radical_SAM_C"/>
</dbReference>
<dbReference type="RefSeq" id="WP_034837894.1">
    <property type="nucleotide sequence ID" value="NZ_CP014672.1"/>
</dbReference>
<dbReference type="AlphaFoldDB" id="A0A1B1YCQ1"/>
<evidence type="ECO:0000256" key="2">
    <source>
        <dbReference type="ARBA" id="ARBA00022485"/>
    </source>
</evidence>
<dbReference type="SFLD" id="SFLDS00029">
    <property type="entry name" value="Radical_SAM"/>
    <property type="match status" value="1"/>
</dbReference>
<dbReference type="GO" id="GO:0046872">
    <property type="term" value="F:metal ion binding"/>
    <property type="evidence" value="ECO:0007669"/>
    <property type="project" value="UniProtKB-KW"/>
</dbReference>
<reference evidence="8 9" key="1">
    <citation type="submission" date="2016-02" db="EMBL/GenBank/DDBJ databases">
        <title>Comparison of Clostridium stercorarium subspecies using comparative genomics and transcriptomics.</title>
        <authorList>
            <person name="Schellenberg J."/>
            <person name="Thallinger G."/>
            <person name="Levin D.B."/>
            <person name="Zhang X."/>
            <person name="Alvare G."/>
            <person name="Fristensky B."/>
            <person name="Sparling R."/>
        </authorList>
    </citation>
    <scope>NUCLEOTIDE SEQUENCE [LARGE SCALE GENOMIC DNA]</scope>
    <source>
        <strain evidence="8 9">DSM 2910</strain>
    </source>
</reference>
<dbReference type="InterPro" id="IPR007197">
    <property type="entry name" value="rSAM"/>
</dbReference>
<dbReference type="InterPro" id="IPR006638">
    <property type="entry name" value="Elp3/MiaA/NifB-like_rSAM"/>
</dbReference>
<evidence type="ECO:0000256" key="3">
    <source>
        <dbReference type="ARBA" id="ARBA00022691"/>
    </source>
</evidence>
<dbReference type="InterPro" id="IPR039661">
    <property type="entry name" value="ELP3"/>
</dbReference>
<dbReference type="InterPro" id="IPR023404">
    <property type="entry name" value="rSAM_horseshoe"/>
</dbReference>
<keyword evidence="2" id="KW-0004">4Fe-4S</keyword>
<feature type="domain" description="Radical SAM core" evidence="7">
    <location>
        <begin position="1"/>
        <end position="234"/>
    </location>
</feature>
<evidence type="ECO:0000256" key="5">
    <source>
        <dbReference type="ARBA" id="ARBA00023004"/>
    </source>
</evidence>
<dbReference type="GO" id="GO:0003824">
    <property type="term" value="F:catalytic activity"/>
    <property type="evidence" value="ECO:0007669"/>
    <property type="project" value="InterPro"/>
</dbReference>
<dbReference type="SFLD" id="SFLDG01082">
    <property type="entry name" value="B12-binding_domain_containing"/>
    <property type="match status" value="1"/>
</dbReference>